<dbReference type="GO" id="GO:0005634">
    <property type="term" value="C:nucleus"/>
    <property type="evidence" value="ECO:0007669"/>
    <property type="project" value="TreeGrafter"/>
</dbReference>
<evidence type="ECO:0000256" key="1">
    <source>
        <dbReference type="PROSITE-ProRule" id="PRU00489"/>
    </source>
</evidence>
<comment type="caution">
    <text evidence="3">The sequence shown here is derived from an EMBL/GenBank/DDBJ whole genome shotgun (WGS) entry which is preliminary data.</text>
</comment>
<dbReference type="PROSITE" id="PS00092">
    <property type="entry name" value="N6_MTASE"/>
    <property type="match status" value="1"/>
</dbReference>
<feature type="region of interest" description="Disordered" evidence="2">
    <location>
        <begin position="417"/>
        <end position="436"/>
    </location>
</feature>
<evidence type="ECO:0000313" key="3">
    <source>
        <dbReference type="EMBL" id="KAK2549246.1"/>
    </source>
</evidence>
<feature type="compositionally biased region" description="Basic and acidic residues" evidence="2">
    <location>
        <begin position="335"/>
        <end position="349"/>
    </location>
</feature>
<dbReference type="PANTHER" id="PTHR12829">
    <property type="entry name" value="N6-ADENOSINE-METHYLTRANSFERASE"/>
    <property type="match status" value="1"/>
</dbReference>
<sequence length="510" mass="57831">MPGLFLPLNKLELYVHLKLFVSFRKMAIIGASDDGFLVDHKKSISDSVAEQSLACKDYLFALFEPYFRSSDETGRGTRKRKRKKSAMHAASEEEIDACIFHNKDSTIGKNLFDHMICHHEDTPMLLNISGQKYVLPSNCSFLLSDASNLSPLLDYAKQNGRYNLVVLDPPWFNKSAKRGSKYSFMSLWDIKSLPVPHLVAPGAIVGVWVTNKQKYLRFTKSELFPHWSVELVAEWFWAKVTRRGELVTELDSPHKRPYEPLLIGRFQPMMKLLRSESLNSGKDLKDIDSCPGMDLLLNSQKRRKISLSPNFENIGTISLDGTHRTVSSSTNESEMTNRESDVRCTECTKGKTDPSNALLGVKTPRSSNLHGLDCEELVDIVTRDVPANSRSKHVDKQSTRNQTKGKIIGQSAREISETGLPLNLEEGDRDNKPSKSQSEILQTVFDGCINLPYHQVICSVPYILEKYVPPQPLCLEMFARNLTPNWTSWGNEVLKFQHVDYFDQLTPKDE</sequence>
<dbReference type="Pfam" id="PF05063">
    <property type="entry name" value="MT-A70"/>
    <property type="match status" value="1"/>
</dbReference>
<feature type="region of interest" description="Disordered" evidence="2">
    <location>
        <begin position="322"/>
        <end position="349"/>
    </location>
</feature>
<proteinExistence type="inferred from homology"/>
<dbReference type="AlphaFoldDB" id="A0AAD9PUR8"/>
<feature type="region of interest" description="Disordered" evidence="2">
    <location>
        <begin position="388"/>
        <end position="412"/>
    </location>
</feature>
<evidence type="ECO:0000256" key="2">
    <source>
        <dbReference type="SAM" id="MobiDB-lite"/>
    </source>
</evidence>
<dbReference type="Proteomes" id="UP001249851">
    <property type="component" value="Unassembled WGS sequence"/>
</dbReference>
<dbReference type="GO" id="GO:0003676">
    <property type="term" value="F:nucleic acid binding"/>
    <property type="evidence" value="ECO:0007669"/>
    <property type="project" value="InterPro"/>
</dbReference>
<dbReference type="PROSITE" id="PS51143">
    <property type="entry name" value="MT_A70"/>
    <property type="match status" value="1"/>
</dbReference>
<evidence type="ECO:0000313" key="4">
    <source>
        <dbReference type="Proteomes" id="UP001249851"/>
    </source>
</evidence>
<keyword evidence="3" id="KW-0489">Methyltransferase</keyword>
<dbReference type="InterPro" id="IPR007757">
    <property type="entry name" value="MT-A70-like"/>
</dbReference>
<organism evidence="3 4">
    <name type="scientific">Acropora cervicornis</name>
    <name type="common">Staghorn coral</name>
    <dbReference type="NCBI Taxonomy" id="6130"/>
    <lineage>
        <taxon>Eukaryota</taxon>
        <taxon>Metazoa</taxon>
        <taxon>Cnidaria</taxon>
        <taxon>Anthozoa</taxon>
        <taxon>Hexacorallia</taxon>
        <taxon>Scleractinia</taxon>
        <taxon>Astrocoeniina</taxon>
        <taxon>Acroporidae</taxon>
        <taxon>Acropora</taxon>
    </lineage>
</organism>
<reference evidence="3" key="1">
    <citation type="journal article" date="2023" name="G3 (Bethesda)">
        <title>Whole genome assembly and annotation of the endangered Caribbean coral Acropora cervicornis.</title>
        <authorList>
            <person name="Selwyn J.D."/>
            <person name="Vollmer S.V."/>
        </authorList>
    </citation>
    <scope>NUCLEOTIDE SEQUENCE</scope>
    <source>
        <strain evidence="3">K2</strain>
    </source>
</reference>
<accession>A0AAD9PUR8</accession>
<comment type="similarity">
    <text evidence="1">Belongs to the MT-A70-like family.</text>
</comment>
<gene>
    <name evidence="3" type="ORF">P5673_030356</name>
</gene>
<feature type="compositionally biased region" description="Polar residues" evidence="2">
    <location>
        <begin position="324"/>
        <end position="334"/>
    </location>
</feature>
<dbReference type="InterPro" id="IPR029063">
    <property type="entry name" value="SAM-dependent_MTases_sf"/>
</dbReference>
<name>A0AAD9PUR8_ACRCE</name>
<dbReference type="SUPFAM" id="SSF53335">
    <property type="entry name" value="S-adenosyl-L-methionine-dependent methyltransferases"/>
    <property type="match status" value="1"/>
</dbReference>
<keyword evidence="3" id="KW-0808">Transferase</keyword>
<dbReference type="InterPro" id="IPR002052">
    <property type="entry name" value="DNA_methylase_N6_adenine_CS"/>
</dbReference>
<keyword evidence="4" id="KW-1185">Reference proteome</keyword>
<reference evidence="3" key="2">
    <citation type="journal article" date="2023" name="Science">
        <title>Genomic signatures of disease resistance in endangered staghorn corals.</title>
        <authorList>
            <person name="Vollmer S.V."/>
            <person name="Selwyn J.D."/>
            <person name="Despard B.A."/>
            <person name="Roesel C.L."/>
        </authorList>
    </citation>
    <scope>NUCLEOTIDE SEQUENCE</scope>
    <source>
        <strain evidence="3">K2</strain>
    </source>
</reference>
<dbReference type="EMBL" id="JARQWQ010000129">
    <property type="protein sequence ID" value="KAK2549246.1"/>
    <property type="molecule type" value="Genomic_DNA"/>
</dbReference>
<protein>
    <submittedName>
        <fullName evidence="3">N(6)-adenine-specific methyltransferase METTL4</fullName>
    </submittedName>
</protein>
<dbReference type="GO" id="GO:0032259">
    <property type="term" value="P:methylation"/>
    <property type="evidence" value="ECO:0007669"/>
    <property type="project" value="UniProtKB-KW"/>
</dbReference>
<dbReference type="GO" id="GO:0001734">
    <property type="term" value="F:mRNA m(6)A methyltransferase activity"/>
    <property type="evidence" value="ECO:0007669"/>
    <property type="project" value="UniProtKB-EC"/>
</dbReference>
<dbReference type="PANTHER" id="PTHR12829:SF4">
    <property type="entry name" value="N(6)-ADENINE-SPECIFIC METHYLTRANSFERASE METTL4"/>
    <property type="match status" value="1"/>
</dbReference>